<evidence type="ECO:0000256" key="1">
    <source>
        <dbReference type="SAM" id="MobiDB-lite"/>
    </source>
</evidence>
<organism evidence="2 3">
    <name type="scientific">Mikania micrantha</name>
    <name type="common">bitter vine</name>
    <dbReference type="NCBI Taxonomy" id="192012"/>
    <lineage>
        <taxon>Eukaryota</taxon>
        <taxon>Viridiplantae</taxon>
        <taxon>Streptophyta</taxon>
        <taxon>Embryophyta</taxon>
        <taxon>Tracheophyta</taxon>
        <taxon>Spermatophyta</taxon>
        <taxon>Magnoliopsida</taxon>
        <taxon>eudicotyledons</taxon>
        <taxon>Gunneridae</taxon>
        <taxon>Pentapetalae</taxon>
        <taxon>asterids</taxon>
        <taxon>campanulids</taxon>
        <taxon>Asterales</taxon>
        <taxon>Asteraceae</taxon>
        <taxon>Asteroideae</taxon>
        <taxon>Heliantheae alliance</taxon>
        <taxon>Eupatorieae</taxon>
        <taxon>Mikania</taxon>
    </lineage>
</organism>
<proteinExistence type="predicted"/>
<protein>
    <submittedName>
        <fullName evidence="2">Uncharacterized protein</fullName>
    </submittedName>
</protein>
<evidence type="ECO:0000313" key="2">
    <source>
        <dbReference type="EMBL" id="KAD6454897.1"/>
    </source>
</evidence>
<dbReference type="Proteomes" id="UP000326396">
    <property type="component" value="Linkage Group LG12"/>
</dbReference>
<feature type="region of interest" description="Disordered" evidence="1">
    <location>
        <begin position="120"/>
        <end position="180"/>
    </location>
</feature>
<name>A0A5N6PKE8_9ASTR</name>
<reference evidence="2 3" key="1">
    <citation type="submission" date="2019-05" db="EMBL/GenBank/DDBJ databases">
        <title>Mikania micrantha, genome provides insights into the molecular mechanism of rapid growth.</title>
        <authorList>
            <person name="Liu B."/>
        </authorList>
    </citation>
    <scope>NUCLEOTIDE SEQUENCE [LARGE SCALE GENOMIC DNA]</scope>
    <source>
        <strain evidence="2">NLD-2019</strain>
        <tissue evidence="2">Leaf</tissue>
    </source>
</reference>
<comment type="caution">
    <text evidence="2">The sequence shown here is derived from an EMBL/GenBank/DDBJ whole genome shotgun (WGS) entry which is preliminary data.</text>
</comment>
<feature type="compositionally biased region" description="Basic and acidic residues" evidence="1">
    <location>
        <begin position="169"/>
        <end position="180"/>
    </location>
</feature>
<gene>
    <name evidence="2" type="ORF">E3N88_09603</name>
</gene>
<dbReference type="EMBL" id="SZYD01000004">
    <property type="protein sequence ID" value="KAD6454897.1"/>
    <property type="molecule type" value="Genomic_DNA"/>
</dbReference>
<accession>A0A5N6PKE8</accession>
<feature type="compositionally biased region" description="Pro residues" evidence="1">
    <location>
        <begin position="120"/>
        <end position="129"/>
    </location>
</feature>
<dbReference type="AlphaFoldDB" id="A0A5N6PKE8"/>
<keyword evidence="3" id="KW-1185">Reference proteome</keyword>
<sequence>MRLMTSSQVTRGGGVTGWYQSHRDDVSYHVYVDDFIQYLVHGTNLRILFIQRWQTKERDIYIRGFHTSWWTILPVPVPDLTQILRKAVSLASHASTVPPIPALPEPVPVPPPPPALPIIPSPPHSPPAEPVADQRQSITPPRVPAWDGLRRMRGQARKTTGLPPRHQMAPRDEPQADPPEFHLDSLHAREIALLVTKTHTWRTWRIIFHVPKVLKSVSSVEHDLVGFENK</sequence>
<evidence type="ECO:0000313" key="3">
    <source>
        <dbReference type="Proteomes" id="UP000326396"/>
    </source>
</evidence>